<dbReference type="OrthoDB" id="410267at2759"/>
<keyword evidence="3 5" id="KW-1133">Transmembrane helix</keyword>
<feature type="transmembrane region" description="Helical" evidence="5">
    <location>
        <begin position="363"/>
        <end position="383"/>
    </location>
</feature>
<name>A0A9W4T4K0_9GLOM</name>
<evidence type="ECO:0000256" key="5">
    <source>
        <dbReference type="SAM" id="Phobius"/>
    </source>
</evidence>
<dbReference type="EMBL" id="CAMKVN010006384">
    <property type="protein sequence ID" value="CAI2190204.1"/>
    <property type="molecule type" value="Genomic_DNA"/>
</dbReference>
<feature type="domain" description="Nodulin-like" evidence="7">
    <location>
        <begin position="12"/>
        <end position="166"/>
    </location>
</feature>
<dbReference type="InterPro" id="IPR011701">
    <property type="entry name" value="MFS"/>
</dbReference>
<keyword evidence="2 5" id="KW-0812">Transmembrane</keyword>
<organism evidence="8 9">
    <name type="scientific">Funneliformis geosporum</name>
    <dbReference type="NCBI Taxonomy" id="1117311"/>
    <lineage>
        <taxon>Eukaryota</taxon>
        <taxon>Fungi</taxon>
        <taxon>Fungi incertae sedis</taxon>
        <taxon>Mucoromycota</taxon>
        <taxon>Glomeromycotina</taxon>
        <taxon>Glomeromycetes</taxon>
        <taxon>Glomerales</taxon>
        <taxon>Glomeraceae</taxon>
        <taxon>Funneliformis</taxon>
    </lineage>
</organism>
<dbReference type="SUPFAM" id="SSF103473">
    <property type="entry name" value="MFS general substrate transporter"/>
    <property type="match status" value="1"/>
</dbReference>
<comment type="caution">
    <text evidence="8">The sequence shown here is derived from an EMBL/GenBank/DDBJ whole genome shotgun (WGS) entry which is preliminary data.</text>
</comment>
<keyword evidence="4 5" id="KW-0472">Membrane</keyword>
<feature type="transmembrane region" description="Helical" evidence="5">
    <location>
        <begin position="303"/>
        <end position="324"/>
    </location>
</feature>
<keyword evidence="6" id="KW-0732">Signal</keyword>
<evidence type="ECO:0000256" key="4">
    <source>
        <dbReference type="ARBA" id="ARBA00023136"/>
    </source>
</evidence>
<evidence type="ECO:0000313" key="8">
    <source>
        <dbReference type="EMBL" id="CAI2190204.1"/>
    </source>
</evidence>
<dbReference type="PANTHER" id="PTHR21576">
    <property type="entry name" value="UNCHARACTERIZED NODULIN-LIKE PROTEIN"/>
    <property type="match status" value="1"/>
</dbReference>
<feature type="transmembrane region" description="Helical" evidence="5">
    <location>
        <begin position="136"/>
        <end position="155"/>
    </location>
</feature>
<accession>A0A9W4T4K0</accession>
<feature type="signal peptide" evidence="6">
    <location>
        <begin position="1"/>
        <end position="23"/>
    </location>
</feature>
<dbReference type="GO" id="GO:0000329">
    <property type="term" value="C:fungal-type vacuole membrane"/>
    <property type="evidence" value="ECO:0007669"/>
    <property type="project" value="TreeGrafter"/>
</dbReference>
<dbReference type="Pfam" id="PF07690">
    <property type="entry name" value="MFS_1"/>
    <property type="match status" value="1"/>
</dbReference>
<comment type="subcellular location">
    <subcellularLocation>
        <location evidence="1">Membrane</location>
        <topology evidence="1">Multi-pass membrane protein</topology>
    </subcellularLocation>
</comment>
<dbReference type="InterPro" id="IPR036259">
    <property type="entry name" value="MFS_trans_sf"/>
</dbReference>
<feature type="transmembrane region" description="Helical" evidence="5">
    <location>
        <begin position="104"/>
        <end position="130"/>
    </location>
</feature>
<evidence type="ECO:0000256" key="3">
    <source>
        <dbReference type="ARBA" id="ARBA00022989"/>
    </source>
</evidence>
<feature type="transmembrane region" description="Helical" evidence="5">
    <location>
        <begin position="78"/>
        <end position="97"/>
    </location>
</feature>
<sequence length="429" mass="47679">MNSRVIKLILSYLAALLISSVSGTQYLFSAYSTSLADQLRFSSVQINTIGSAANYGVYLCKPLFGYIVDNYGGRRTTLFASFAVFTGYFLLAMTYNGTLSNSSFLLCALYVFISGMASSAGLVSSLVTIAKNVTSFRGIAFGAPMALFGLTAAIYSEIDTLWFKNDTYLVVPIPNNKDEVVEEGISSNTSTHDQDERLPLLQHKTEEEIDIGGWDLFYNHDAKILAVSMFCVAGTGLMYINNVGTIIKSLYYNSTHPHVSPLEEIQKIQNLHVFYLSVFSCLGRFTFGILSDLAKILFNLPRLWFFMLSGIWLLIAQILILFYAVDLNKLFIVTFFVGFGFGNIYAITPTIVSEWFGIKRFGLNWGIIAAVPAFGGQLFNLLFGLNYDQHKDHCSGAHCYNVVFYLSSIACLFSVLSSLSLLYTIHKKH</sequence>
<evidence type="ECO:0000313" key="9">
    <source>
        <dbReference type="Proteomes" id="UP001153678"/>
    </source>
</evidence>
<feature type="chain" id="PRO_5040862800" evidence="6">
    <location>
        <begin position="24"/>
        <end position="429"/>
    </location>
</feature>
<evidence type="ECO:0000256" key="1">
    <source>
        <dbReference type="ARBA" id="ARBA00004141"/>
    </source>
</evidence>
<keyword evidence="9" id="KW-1185">Reference proteome</keyword>
<dbReference type="InterPro" id="IPR010658">
    <property type="entry name" value="Nodulin-like"/>
</dbReference>
<reference evidence="8" key="1">
    <citation type="submission" date="2022-08" db="EMBL/GenBank/DDBJ databases">
        <authorList>
            <person name="Kallberg Y."/>
            <person name="Tangrot J."/>
            <person name="Rosling A."/>
        </authorList>
    </citation>
    <scope>NUCLEOTIDE SEQUENCE</scope>
    <source>
        <strain evidence="8">Wild A</strain>
    </source>
</reference>
<evidence type="ECO:0000259" key="7">
    <source>
        <dbReference type="Pfam" id="PF06813"/>
    </source>
</evidence>
<feature type="transmembrane region" description="Helical" evidence="5">
    <location>
        <begin position="403"/>
        <end position="425"/>
    </location>
</feature>
<dbReference type="Gene3D" id="1.20.1250.20">
    <property type="entry name" value="MFS general substrate transporter like domains"/>
    <property type="match status" value="2"/>
</dbReference>
<feature type="transmembrane region" description="Helical" evidence="5">
    <location>
        <begin position="330"/>
        <end position="351"/>
    </location>
</feature>
<dbReference type="Proteomes" id="UP001153678">
    <property type="component" value="Unassembled WGS sequence"/>
</dbReference>
<dbReference type="AlphaFoldDB" id="A0A9W4T4K0"/>
<evidence type="ECO:0000256" key="6">
    <source>
        <dbReference type="SAM" id="SignalP"/>
    </source>
</evidence>
<feature type="transmembrane region" description="Helical" evidence="5">
    <location>
        <begin position="271"/>
        <end position="291"/>
    </location>
</feature>
<proteinExistence type="predicted"/>
<evidence type="ECO:0000256" key="2">
    <source>
        <dbReference type="ARBA" id="ARBA00022692"/>
    </source>
</evidence>
<gene>
    <name evidence="8" type="ORF">FWILDA_LOCUS14458</name>
</gene>
<dbReference type="PANTHER" id="PTHR21576:SF158">
    <property type="entry name" value="RIBOSOMAL RNA-PROCESSING PROTEIN 12-LIKE CONSERVED DOMAIN-CONTAINING PROTEIN"/>
    <property type="match status" value="1"/>
</dbReference>
<protein>
    <submittedName>
        <fullName evidence="8">1595_t:CDS:1</fullName>
    </submittedName>
</protein>
<feature type="transmembrane region" description="Helical" evidence="5">
    <location>
        <begin position="224"/>
        <end position="251"/>
    </location>
</feature>
<dbReference type="Pfam" id="PF06813">
    <property type="entry name" value="Nodulin-like"/>
    <property type="match status" value="1"/>
</dbReference>
<dbReference type="GO" id="GO:0022857">
    <property type="term" value="F:transmembrane transporter activity"/>
    <property type="evidence" value="ECO:0007669"/>
    <property type="project" value="InterPro"/>
</dbReference>